<comment type="catalytic activity">
    <reaction evidence="11">
        <text>sphinganine + NADP(+) = 3-oxosphinganine + NADPH + H(+)</text>
        <dbReference type="Rhea" id="RHEA:22640"/>
        <dbReference type="ChEBI" id="CHEBI:15378"/>
        <dbReference type="ChEBI" id="CHEBI:57783"/>
        <dbReference type="ChEBI" id="CHEBI:57817"/>
        <dbReference type="ChEBI" id="CHEBI:58299"/>
        <dbReference type="ChEBI" id="CHEBI:58349"/>
        <dbReference type="EC" id="1.1.1.102"/>
    </reaction>
    <physiologicalReaction direction="right-to-left" evidence="11">
        <dbReference type="Rhea" id="RHEA:22642"/>
    </physiologicalReaction>
</comment>
<keyword evidence="4" id="KW-0256">Endoplasmic reticulum</keyword>
<dbReference type="FunFam" id="3.40.50.720:FF:000468">
    <property type="entry name" value="Short-chain dehydrogenase, putative"/>
    <property type="match status" value="1"/>
</dbReference>
<comment type="pathway">
    <text evidence="3">Sphingolipid metabolism.</text>
</comment>
<dbReference type="Gene3D" id="3.40.50.720">
    <property type="entry name" value="NAD(P)-binding Rossmann-like Domain"/>
    <property type="match status" value="1"/>
</dbReference>
<dbReference type="GO" id="GO:0030148">
    <property type="term" value="P:sphingolipid biosynthetic process"/>
    <property type="evidence" value="ECO:0007669"/>
    <property type="project" value="InterPro"/>
</dbReference>
<evidence type="ECO:0000313" key="12">
    <source>
        <dbReference type="EMBL" id="KZT21776.1"/>
    </source>
</evidence>
<keyword evidence="8" id="KW-0443">Lipid metabolism</keyword>
<dbReference type="AlphaFoldDB" id="A0A165Q165"/>
<dbReference type="InParanoid" id="A0A165Q165"/>
<evidence type="ECO:0000256" key="5">
    <source>
        <dbReference type="ARBA" id="ARBA00022857"/>
    </source>
</evidence>
<dbReference type="GO" id="GO:0006666">
    <property type="term" value="P:3-keto-sphinganine metabolic process"/>
    <property type="evidence" value="ECO:0007669"/>
    <property type="project" value="InterPro"/>
</dbReference>
<evidence type="ECO:0000256" key="8">
    <source>
        <dbReference type="ARBA" id="ARBA00023098"/>
    </source>
</evidence>
<evidence type="ECO:0000313" key="13">
    <source>
        <dbReference type="Proteomes" id="UP000076761"/>
    </source>
</evidence>
<evidence type="ECO:0000256" key="10">
    <source>
        <dbReference type="ARBA" id="ARBA00044737"/>
    </source>
</evidence>
<comment type="pathway">
    <text evidence="2">Lipid metabolism; sphingolipid metabolism.</text>
</comment>
<dbReference type="FunCoup" id="A0A165Q165">
    <property type="interactions" value="111"/>
</dbReference>
<dbReference type="PANTHER" id="PTHR43550">
    <property type="entry name" value="3-KETODIHYDROSPHINGOSINE REDUCTASE"/>
    <property type="match status" value="1"/>
</dbReference>
<keyword evidence="5" id="KW-0521">NADP</keyword>
<gene>
    <name evidence="12" type="ORF">NEOLEDRAFT_1244370</name>
</gene>
<evidence type="ECO:0000256" key="3">
    <source>
        <dbReference type="ARBA" id="ARBA00004991"/>
    </source>
</evidence>
<evidence type="ECO:0000256" key="7">
    <source>
        <dbReference type="ARBA" id="ARBA00023002"/>
    </source>
</evidence>
<dbReference type="SUPFAM" id="SSF51735">
    <property type="entry name" value="NAD(P)-binding Rossmann-fold domains"/>
    <property type="match status" value="1"/>
</dbReference>
<dbReference type="InterPro" id="IPR036291">
    <property type="entry name" value="NAD(P)-bd_dom_sf"/>
</dbReference>
<dbReference type="InterPro" id="IPR045022">
    <property type="entry name" value="KDSR-like"/>
</dbReference>
<dbReference type="STRING" id="1314782.A0A165Q165"/>
<dbReference type="EMBL" id="KV425603">
    <property type="protein sequence ID" value="KZT21776.1"/>
    <property type="molecule type" value="Genomic_DNA"/>
</dbReference>
<evidence type="ECO:0000256" key="9">
    <source>
        <dbReference type="ARBA" id="ARBA00026112"/>
    </source>
</evidence>
<dbReference type="PANTHER" id="PTHR43550:SF3">
    <property type="entry name" value="3-KETODIHYDROSPHINGOSINE REDUCTASE"/>
    <property type="match status" value="1"/>
</dbReference>
<keyword evidence="13" id="KW-1185">Reference proteome</keyword>
<evidence type="ECO:0000256" key="6">
    <source>
        <dbReference type="ARBA" id="ARBA00022919"/>
    </source>
</evidence>
<proteinExistence type="predicted"/>
<reference evidence="12 13" key="1">
    <citation type="journal article" date="2016" name="Mol. Biol. Evol.">
        <title>Comparative Genomics of Early-Diverging Mushroom-Forming Fungi Provides Insights into the Origins of Lignocellulose Decay Capabilities.</title>
        <authorList>
            <person name="Nagy L.G."/>
            <person name="Riley R."/>
            <person name="Tritt A."/>
            <person name="Adam C."/>
            <person name="Daum C."/>
            <person name="Floudas D."/>
            <person name="Sun H."/>
            <person name="Yadav J.S."/>
            <person name="Pangilinan J."/>
            <person name="Larsson K.H."/>
            <person name="Matsuura K."/>
            <person name="Barry K."/>
            <person name="Labutti K."/>
            <person name="Kuo R."/>
            <person name="Ohm R.A."/>
            <person name="Bhattacharya S.S."/>
            <person name="Shirouzu T."/>
            <person name="Yoshinaga Y."/>
            <person name="Martin F.M."/>
            <person name="Grigoriev I.V."/>
            <person name="Hibbett D.S."/>
        </authorList>
    </citation>
    <scope>NUCLEOTIDE SEQUENCE [LARGE SCALE GENOMIC DNA]</scope>
    <source>
        <strain evidence="12 13">HHB14362 ss-1</strain>
    </source>
</reference>
<comment type="function">
    <text evidence="10">Catalyzes the reduction of 3'-oxosphinganine (3-ketodihydrosphingosine/KDS) to sphinganine (dihydrosphingosine/DHS), the second step of de novo sphingolipid biosynthesis.</text>
</comment>
<comment type="subcellular location">
    <subcellularLocation>
        <location evidence="1">Endoplasmic reticulum</location>
    </subcellularLocation>
</comment>
<protein>
    <recommendedName>
        <fullName evidence="9">3-dehydrosphinganine reductase</fullName>
        <ecNumber evidence="9">1.1.1.102</ecNumber>
    </recommendedName>
</protein>
<organism evidence="12 13">
    <name type="scientific">Neolentinus lepideus HHB14362 ss-1</name>
    <dbReference type="NCBI Taxonomy" id="1314782"/>
    <lineage>
        <taxon>Eukaryota</taxon>
        <taxon>Fungi</taxon>
        <taxon>Dikarya</taxon>
        <taxon>Basidiomycota</taxon>
        <taxon>Agaricomycotina</taxon>
        <taxon>Agaricomycetes</taxon>
        <taxon>Gloeophyllales</taxon>
        <taxon>Gloeophyllaceae</taxon>
        <taxon>Neolentinus</taxon>
    </lineage>
</organism>
<evidence type="ECO:0000256" key="2">
    <source>
        <dbReference type="ARBA" id="ARBA00004760"/>
    </source>
</evidence>
<sequence length="318" mass="34925">MSLFGRTKWNPAGKHCYVTGGSAGLGLSLAVLLASHGAHVSIVARDTRKLEDALAKLESARVSNDQVFRSHSFSIGTAEGANAALKAVMEEHSGLTPDAVFLCAGKSTPKFFVEMSEQDLTDGMTNGYWVQAWTAWAVTKKMVEQQRKGKLCFVSSTLGYMSFIGYASYSPAKQALRGLADTLRSELILYDIDVHIFFPPTMFTPGYEEENKTKPKITLKIEEDDSGLQPDQAAAGLFKGIQAGHAHITADFMTDLFRASTRGSAPYHNFFYDSLVDGIARIGVPFWRSGVDSLVRKHRAEHQQYLKEQGFPLQNGSN</sequence>
<dbReference type="InterPro" id="IPR002347">
    <property type="entry name" value="SDR_fam"/>
</dbReference>
<accession>A0A165Q165</accession>
<dbReference type="PRINTS" id="PR00081">
    <property type="entry name" value="GDHRDH"/>
</dbReference>
<keyword evidence="6" id="KW-0746">Sphingolipid metabolism</keyword>
<dbReference type="GO" id="GO:0005789">
    <property type="term" value="C:endoplasmic reticulum membrane"/>
    <property type="evidence" value="ECO:0007669"/>
    <property type="project" value="TreeGrafter"/>
</dbReference>
<evidence type="ECO:0000256" key="4">
    <source>
        <dbReference type="ARBA" id="ARBA00022824"/>
    </source>
</evidence>
<dbReference type="CDD" id="cd08939">
    <property type="entry name" value="KDSR-like_SDR_c"/>
    <property type="match status" value="1"/>
</dbReference>
<name>A0A165Q165_9AGAM</name>
<dbReference type="Proteomes" id="UP000076761">
    <property type="component" value="Unassembled WGS sequence"/>
</dbReference>
<dbReference type="Pfam" id="PF00106">
    <property type="entry name" value="adh_short"/>
    <property type="match status" value="1"/>
</dbReference>
<evidence type="ECO:0000256" key="11">
    <source>
        <dbReference type="ARBA" id="ARBA00048930"/>
    </source>
</evidence>
<dbReference type="EC" id="1.1.1.102" evidence="9"/>
<dbReference type="OrthoDB" id="10267115at2759"/>
<keyword evidence="7" id="KW-0560">Oxidoreductase</keyword>
<evidence type="ECO:0000256" key="1">
    <source>
        <dbReference type="ARBA" id="ARBA00004240"/>
    </source>
</evidence>
<dbReference type="GO" id="GO:0047560">
    <property type="term" value="F:3-dehydrosphinganine reductase activity"/>
    <property type="evidence" value="ECO:0007669"/>
    <property type="project" value="UniProtKB-EC"/>
</dbReference>